<comment type="caution">
    <text evidence="2">The sequence shown here is derived from an EMBL/GenBank/DDBJ whole genome shotgun (WGS) entry which is preliminary data.</text>
</comment>
<evidence type="ECO:0000256" key="1">
    <source>
        <dbReference type="SAM" id="MobiDB-lite"/>
    </source>
</evidence>
<sequence length="158" mass="16420">MPAGPLDSSTDLSGAPTSPPQPDSLPAGQIEPQSQLQGGNGDPRCPSRSPPSLALRDVGMIFRTIEQLTLKLNRLKDMELAHRELLKSLGGESSGGTTPVGSFHTEAARWTDGSLSPPTKEPLASDSRNSHELGPCPEDGSDTPLEESAADTATSPGP</sequence>
<protein>
    <submittedName>
        <fullName evidence="2">Rho guanine nucleotide exchange factor 11</fullName>
    </submittedName>
</protein>
<dbReference type="PANTHER" id="PTHR45872">
    <property type="entry name" value="RHO GUANINE NUCLEOTIDE EXCHANGE FACTOR 2, ISOFORM D"/>
    <property type="match status" value="1"/>
</dbReference>
<reference evidence="2 3" key="1">
    <citation type="submission" date="2023-05" db="EMBL/GenBank/DDBJ databases">
        <title>B98-5 Cell Line De Novo Hybrid Assembly: An Optical Mapping Approach.</title>
        <authorList>
            <person name="Kananen K."/>
            <person name="Auerbach J.A."/>
            <person name="Kautto E."/>
            <person name="Blachly J.S."/>
        </authorList>
    </citation>
    <scope>NUCLEOTIDE SEQUENCE [LARGE SCALE GENOMIC DNA]</scope>
    <source>
        <strain evidence="2">B95-8</strain>
        <tissue evidence="2">Cell line</tissue>
    </source>
</reference>
<feature type="compositionally biased region" description="Acidic residues" evidence="1">
    <location>
        <begin position="139"/>
        <end position="149"/>
    </location>
</feature>
<feature type="region of interest" description="Disordered" evidence="1">
    <location>
        <begin position="87"/>
        <end position="158"/>
    </location>
</feature>
<evidence type="ECO:0000313" key="3">
    <source>
        <dbReference type="Proteomes" id="UP001266305"/>
    </source>
</evidence>
<keyword evidence="3" id="KW-1185">Reference proteome</keyword>
<dbReference type="Proteomes" id="UP001266305">
    <property type="component" value="Unassembled WGS sequence"/>
</dbReference>
<name>A0ABQ9TIR1_SAGOE</name>
<feature type="region of interest" description="Disordered" evidence="1">
    <location>
        <begin position="1"/>
        <end position="54"/>
    </location>
</feature>
<evidence type="ECO:0000313" key="2">
    <source>
        <dbReference type="EMBL" id="KAK2084465.1"/>
    </source>
</evidence>
<dbReference type="PANTHER" id="PTHR45872:SF1">
    <property type="entry name" value="RHO GUANINE NUCLEOTIDE EXCHANGE FACTOR 11"/>
    <property type="match status" value="1"/>
</dbReference>
<organism evidence="2 3">
    <name type="scientific">Saguinus oedipus</name>
    <name type="common">Cotton-top tamarin</name>
    <name type="synonym">Oedipomidas oedipus</name>
    <dbReference type="NCBI Taxonomy" id="9490"/>
    <lineage>
        <taxon>Eukaryota</taxon>
        <taxon>Metazoa</taxon>
        <taxon>Chordata</taxon>
        <taxon>Craniata</taxon>
        <taxon>Vertebrata</taxon>
        <taxon>Euteleostomi</taxon>
        <taxon>Mammalia</taxon>
        <taxon>Eutheria</taxon>
        <taxon>Euarchontoglires</taxon>
        <taxon>Primates</taxon>
        <taxon>Haplorrhini</taxon>
        <taxon>Platyrrhini</taxon>
        <taxon>Cebidae</taxon>
        <taxon>Callitrichinae</taxon>
        <taxon>Saguinus</taxon>
    </lineage>
</organism>
<dbReference type="EMBL" id="JASSZA010000022">
    <property type="protein sequence ID" value="KAK2084465.1"/>
    <property type="molecule type" value="Genomic_DNA"/>
</dbReference>
<gene>
    <name evidence="2" type="primary">ARHGEF11_1</name>
    <name evidence="2" type="ORF">P7K49_037498</name>
</gene>
<feature type="compositionally biased region" description="Polar residues" evidence="1">
    <location>
        <begin position="7"/>
        <end position="16"/>
    </location>
</feature>
<accession>A0ABQ9TIR1</accession>
<proteinExistence type="predicted"/>